<dbReference type="InterPro" id="IPR017900">
    <property type="entry name" value="4Fe4S_Fe_S_CS"/>
</dbReference>
<dbReference type="STRING" id="1121316.SAMN02745207_02631"/>
<evidence type="ECO:0000313" key="10">
    <source>
        <dbReference type="Proteomes" id="UP000184447"/>
    </source>
</evidence>
<evidence type="ECO:0000256" key="6">
    <source>
        <dbReference type="ARBA" id="ARBA00023004"/>
    </source>
</evidence>
<dbReference type="SUPFAM" id="SSF52218">
    <property type="entry name" value="Flavoproteins"/>
    <property type="match status" value="1"/>
</dbReference>
<dbReference type="Gene3D" id="3.30.70.20">
    <property type="match status" value="1"/>
</dbReference>
<accession>A0A1M5W1X2</accession>
<dbReference type="GO" id="GO:0046872">
    <property type="term" value="F:metal ion binding"/>
    <property type="evidence" value="ECO:0007669"/>
    <property type="project" value="UniProtKB-KW"/>
</dbReference>
<feature type="domain" description="4Fe-4S ferredoxin-type" evidence="8">
    <location>
        <begin position="218"/>
        <end position="244"/>
    </location>
</feature>
<dbReference type="PROSITE" id="PS51379">
    <property type="entry name" value="4FE4S_FER_2"/>
    <property type="match status" value="2"/>
</dbReference>
<evidence type="ECO:0000256" key="2">
    <source>
        <dbReference type="ARBA" id="ARBA00022485"/>
    </source>
</evidence>
<dbReference type="Pfam" id="PF13237">
    <property type="entry name" value="Fer4_10"/>
    <property type="match status" value="1"/>
</dbReference>
<keyword evidence="7" id="KW-0411">Iron-sulfur</keyword>
<keyword evidence="2" id="KW-0004">4Fe-4S</keyword>
<evidence type="ECO:0000256" key="4">
    <source>
        <dbReference type="ARBA" id="ARBA00022737"/>
    </source>
</evidence>
<dbReference type="NCBIfam" id="NF038196">
    <property type="entry name" value="ferrodoxin_EFR1"/>
    <property type="match status" value="1"/>
</dbReference>
<keyword evidence="6" id="KW-0408">Iron</keyword>
<evidence type="ECO:0000259" key="8">
    <source>
        <dbReference type="PROSITE" id="PS51379"/>
    </source>
</evidence>
<organism evidence="9 10">
    <name type="scientific">Clostridium grantii DSM 8605</name>
    <dbReference type="NCBI Taxonomy" id="1121316"/>
    <lineage>
        <taxon>Bacteria</taxon>
        <taxon>Bacillati</taxon>
        <taxon>Bacillota</taxon>
        <taxon>Clostridia</taxon>
        <taxon>Eubacteriales</taxon>
        <taxon>Clostridiaceae</taxon>
        <taxon>Clostridium</taxon>
    </lineage>
</organism>
<dbReference type="GO" id="GO:0051539">
    <property type="term" value="F:4 iron, 4 sulfur cluster binding"/>
    <property type="evidence" value="ECO:0007669"/>
    <property type="project" value="UniProtKB-KW"/>
</dbReference>
<dbReference type="InterPro" id="IPR050572">
    <property type="entry name" value="Fe-S_Ferredoxin"/>
</dbReference>
<keyword evidence="1" id="KW-0813">Transport</keyword>
<keyword evidence="10" id="KW-1185">Reference proteome</keyword>
<dbReference type="Proteomes" id="UP000184447">
    <property type="component" value="Unassembled WGS sequence"/>
</dbReference>
<dbReference type="AlphaFoldDB" id="A0A1M5W1X2"/>
<dbReference type="PANTHER" id="PTHR43687:SF6">
    <property type="entry name" value="L-ASPARTATE SEMIALDEHYDE SULFURTRANSFERASE IRON-SULFUR SUBUNIT"/>
    <property type="match status" value="1"/>
</dbReference>
<dbReference type="Gene3D" id="3.40.50.360">
    <property type="match status" value="1"/>
</dbReference>
<evidence type="ECO:0000313" key="9">
    <source>
        <dbReference type="EMBL" id="SHH81495.1"/>
    </source>
</evidence>
<sequence length="257" mass="29483">MKGLILYFSATGNTKFVALEIKKYFKTKGIEMDIHSTEEDFIIKDDYYDFMILGSPKHYEYTPCFFINWMATNLPIFKKPTPTIQYLTGVAPTKTSFNLSESILKDKNCNLVISKTIRMPNNYLIGFFKETTTLDCKLYTFNALKESKQIVDSFLNGNYSIEKVSPPLAFLCRKTNEFYGKRTKKAGVHFSVNDTCIECGICIKSCPTQNISFDGNKIIFKDSCIMCTRCANICPQNSIIYKDKKPAQYKYHIGKIL</sequence>
<keyword evidence="3" id="KW-0479">Metal-binding</keyword>
<keyword evidence="5" id="KW-0249">Electron transport</keyword>
<proteinExistence type="predicted"/>
<keyword evidence="4" id="KW-0677">Repeat</keyword>
<feature type="domain" description="4Fe-4S ferredoxin-type" evidence="8">
    <location>
        <begin position="186"/>
        <end position="216"/>
    </location>
</feature>
<dbReference type="PANTHER" id="PTHR43687">
    <property type="entry name" value="ADENYLYLSULFATE REDUCTASE, BETA SUBUNIT"/>
    <property type="match status" value="1"/>
</dbReference>
<dbReference type="InterPro" id="IPR017896">
    <property type="entry name" value="4Fe4S_Fe-S-bd"/>
</dbReference>
<dbReference type="SUPFAM" id="SSF54862">
    <property type="entry name" value="4Fe-4S ferredoxins"/>
    <property type="match status" value="1"/>
</dbReference>
<evidence type="ECO:0000256" key="7">
    <source>
        <dbReference type="ARBA" id="ARBA00023014"/>
    </source>
</evidence>
<dbReference type="InterPro" id="IPR029039">
    <property type="entry name" value="Flavoprotein-like_sf"/>
</dbReference>
<evidence type="ECO:0000256" key="5">
    <source>
        <dbReference type="ARBA" id="ARBA00022982"/>
    </source>
</evidence>
<name>A0A1M5W1X2_9CLOT</name>
<dbReference type="EMBL" id="FQXM01000014">
    <property type="protein sequence ID" value="SHH81495.1"/>
    <property type="molecule type" value="Genomic_DNA"/>
</dbReference>
<dbReference type="OrthoDB" id="9813995at2"/>
<gene>
    <name evidence="9" type="ORF">SAMN02745207_02631</name>
</gene>
<evidence type="ECO:0000256" key="3">
    <source>
        <dbReference type="ARBA" id="ARBA00022723"/>
    </source>
</evidence>
<reference evidence="9 10" key="1">
    <citation type="submission" date="2016-11" db="EMBL/GenBank/DDBJ databases">
        <authorList>
            <person name="Jaros S."/>
            <person name="Januszkiewicz K."/>
            <person name="Wedrychowicz H."/>
        </authorList>
    </citation>
    <scope>NUCLEOTIDE SEQUENCE [LARGE SCALE GENOMIC DNA]</scope>
    <source>
        <strain evidence="9 10">DSM 8605</strain>
    </source>
</reference>
<protein>
    <submittedName>
        <fullName evidence="9">Ferredoxin</fullName>
    </submittedName>
</protein>
<evidence type="ECO:0000256" key="1">
    <source>
        <dbReference type="ARBA" id="ARBA00022448"/>
    </source>
</evidence>
<dbReference type="PROSITE" id="PS00198">
    <property type="entry name" value="4FE4S_FER_1"/>
    <property type="match status" value="1"/>
</dbReference>
<dbReference type="InterPro" id="IPR047964">
    <property type="entry name" value="EFR1-like"/>
</dbReference>
<dbReference type="RefSeq" id="WP_073338878.1">
    <property type="nucleotide sequence ID" value="NZ_FQXM01000014.1"/>
</dbReference>